<evidence type="ECO:0000256" key="8">
    <source>
        <dbReference type="PIRSR" id="PIRSR000109-1"/>
    </source>
</evidence>
<feature type="binding site" evidence="10">
    <location>
        <begin position="37"/>
        <end position="39"/>
    </location>
    <ligand>
        <name>NADP(+)</name>
        <dbReference type="ChEBI" id="CHEBI:58349"/>
    </ligand>
</feature>
<evidence type="ECO:0000256" key="4">
    <source>
        <dbReference type="ARBA" id="ARBA00023002"/>
    </source>
</evidence>
<dbReference type="AlphaFoldDB" id="A0A375I1S1"/>
<dbReference type="NCBIfam" id="TIGR00873">
    <property type="entry name" value="gnd"/>
    <property type="match status" value="1"/>
</dbReference>
<evidence type="ECO:0000256" key="11">
    <source>
        <dbReference type="RuleBase" id="RU000485"/>
    </source>
</evidence>
<feature type="binding site" description="in other chain" evidence="9">
    <location>
        <begin position="190"/>
        <end position="191"/>
    </location>
    <ligand>
        <name>substrate</name>
        <note>ligand shared between dimeric partners</note>
    </ligand>
</feature>
<feature type="binding site" description="in other chain" evidence="9">
    <location>
        <position position="291"/>
    </location>
    <ligand>
        <name>substrate</name>
        <note>ligand shared between dimeric partners</note>
    </ligand>
</feature>
<comment type="similarity">
    <text evidence="1 7 11">Belongs to the 6-phosphogluconate dehydrogenase family.</text>
</comment>
<evidence type="ECO:0000256" key="2">
    <source>
        <dbReference type="ARBA" id="ARBA00011738"/>
    </source>
</evidence>
<dbReference type="SUPFAM" id="SSF51735">
    <property type="entry name" value="NAD(P)-binding Rossmann-fold domains"/>
    <property type="match status" value="1"/>
</dbReference>
<accession>A0A375I1S1</accession>
<dbReference type="Gene3D" id="1.10.1040.10">
    <property type="entry name" value="N-(1-d-carboxylethyl)-l-norvaline Dehydrogenase, domain 2"/>
    <property type="match status" value="1"/>
</dbReference>
<comment type="function">
    <text evidence="7">Catalyzes the oxidative decarboxylation of 6-phosphogluconate to ribulose 5-phosphate and CO(2), with concomitant reduction of NADP to NADPH.</text>
</comment>
<keyword evidence="14" id="KW-1185">Reference proteome</keyword>
<evidence type="ECO:0000256" key="9">
    <source>
        <dbReference type="PIRSR" id="PIRSR000109-2"/>
    </source>
</evidence>
<keyword evidence="5 11" id="KW-0311">Gluconate utilization</keyword>
<evidence type="ECO:0000259" key="12">
    <source>
        <dbReference type="SMART" id="SM01350"/>
    </source>
</evidence>
<evidence type="ECO:0000313" key="13">
    <source>
        <dbReference type="EMBL" id="SPF67598.1"/>
    </source>
</evidence>
<evidence type="ECO:0000256" key="5">
    <source>
        <dbReference type="ARBA" id="ARBA00023064"/>
    </source>
</evidence>
<dbReference type="Pfam" id="PF03446">
    <property type="entry name" value="NAD_binding_2"/>
    <property type="match status" value="1"/>
</dbReference>
<feature type="active site" description="Proton acceptor" evidence="8">
    <location>
        <position position="187"/>
    </location>
</feature>
<keyword evidence="3 7" id="KW-0521">NADP</keyword>
<dbReference type="PIRSF" id="PIRSF000109">
    <property type="entry name" value="6PGD"/>
    <property type="match status" value="1"/>
</dbReference>
<feature type="binding site" evidence="9">
    <location>
        <position position="450"/>
    </location>
    <ligand>
        <name>substrate</name>
        <note>ligand shared between dimeric partners</note>
    </ligand>
</feature>
<evidence type="ECO:0000256" key="7">
    <source>
        <dbReference type="PIRNR" id="PIRNR000109"/>
    </source>
</evidence>
<dbReference type="NCBIfam" id="NF006765">
    <property type="entry name" value="PRK09287.1"/>
    <property type="match status" value="1"/>
</dbReference>
<gene>
    <name evidence="13" type="ORF">PROPJV5_0555</name>
</gene>
<dbReference type="SMART" id="SM01350">
    <property type="entry name" value="6PGD"/>
    <property type="match status" value="1"/>
</dbReference>
<evidence type="ECO:0000256" key="1">
    <source>
        <dbReference type="ARBA" id="ARBA00008419"/>
    </source>
</evidence>
<evidence type="ECO:0000256" key="6">
    <source>
        <dbReference type="ARBA" id="ARBA00023126"/>
    </source>
</evidence>
<dbReference type="InterPro" id="IPR006183">
    <property type="entry name" value="Pgluconate_DH"/>
</dbReference>
<feature type="binding site" description="in other chain" evidence="9">
    <location>
        <position position="195"/>
    </location>
    <ligand>
        <name>substrate</name>
        <note>ligand shared between dimeric partners</note>
    </ligand>
</feature>
<feature type="binding site" description="in other chain" evidence="9">
    <location>
        <position position="107"/>
    </location>
    <ligand>
        <name>substrate</name>
        <note>ligand shared between dimeric partners</note>
    </ligand>
</feature>
<dbReference type="Gene3D" id="3.40.50.720">
    <property type="entry name" value="NAD(P)-binding Rossmann-like Domain"/>
    <property type="match status" value="1"/>
</dbReference>
<dbReference type="GO" id="GO:0006098">
    <property type="term" value="P:pentose-phosphate shunt"/>
    <property type="evidence" value="ECO:0007669"/>
    <property type="project" value="UniProtKB-UniPathway"/>
</dbReference>
<comment type="pathway">
    <text evidence="7 11">Carbohydrate degradation; pentose phosphate pathway; D-ribulose 5-phosphate from D-glucose 6-phosphate (oxidative stage): step 3/3.</text>
</comment>
<evidence type="ECO:0000256" key="3">
    <source>
        <dbReference type="ARBA" id="ARBA00022857"/>
    </source>
</evidence>
<feature type="binding site" evidence="9">
    <location>
        <position position="456"/>
    </location>
    <ligand>
        <name>substrate</name>
        <note>ligand shared between dimeric partners</note>
    </ligand>
</feature>
<feature type="binding site" evidence="10">
    <location>
        <position position="107"/>
    </location>
    <ligand>
        <name>NADP(+)</name>
        <dbReference type="ChEBI" id="CHEBI:58349"/>
    </ligand>
</feature>
<dbReference type="GO" id="GO:0004616">
    <property type="term" value="F:phosphogluconate dehydrogenase (decarboxylating) activity"/>
    <property type="evidence" value="ECO:0007669"/>
    <property type="project" value="UniProtKB-EC"/>
</dbReference>
<dbReference type="InterPro" id="IPR008927">
    <property type="entry name" value="6-PGluconate_DH-like_C_sf"/>
</dbReference>
<dbReference type="SUPFAM" id="SSF48179">
    <property type="entry name" value="6-phosphogluconate dehydrogenase C-terminal domain-like"/>
    <property type="match status" value="1"/>
</dbReference>
<feature type="binding site" evidence="10">
    <location>
        <begin position="79"/>
        <end position="81"/>
    </location>
    <ligand>
        <name>NADP(+)</name>
        <dbReference type="ChEBI" id="CHEBI:58349"/>
    </ligand>
</feature>
<evidence type="ECO:0000256" key="10">
    <source>
        <dbReference type="PIRSR" id="PIRSR000109-3"/>
    </source>
</evidence>
<dbReference type="RefSeq" id="WP_119714807.1">
    <property type="nucleotide sequence ID" value="NZ_OMOH01000002.1"/>
</dbReference>
<dbReference type="InterPro" id="IPR006114">
    <property type="entry name" value="6PGDH_C"/>
</dbReference>
<name>A0A375I1S1_9ACTN</name>
<dbReference type="InterPro" id="IPR013328">
    <property type="entry name" value="6PGD_dom2"/>
</dbReference>
<proteinExistence type="inferred from homology"/>
<dbReference type="InterPro" id="IPR006115">
    <property type="entry name" value="6PGDH_NADP-bd"/>
</dbReference>
<dbReference type="EC" id="1.1.1.44" evidence="7 11"/>
<keyword evidence="6 7" id="KW-0570">Pentose shunt</keyword>
<dbReference type="Gene3D" id="1.20.5.320">
    <property type="entry name" value="6-Phosphogluconate Dehydrogenase, domain 3"/>
    <property type="match status" value="1"/>
</dbReference>
<dbReference type="InterPro" id="IPR036291">
    <property type="entry name" value="NAD(P)-bd_dom_sf"/>
</dbReference>
<dbReference type="InterPro" id="IPR006113">
    <property type="entry name" value="6PGDH_Gnd/GntZ"/>
</dbReference>
<feature type="domain" description="6-phosphogluconate dehydrogenase C-terminal" evidence="12">
    <location>
        <begin position="183"/>
        <end position="472"/>
    </location>
</feature>
<dbReference type="FunFam" id="3.40.50.720:FF:000007">
    <property type="entry name" value="6-phosphogluconate dehydrogenase, decarboxylating"/>
    <property type="match status" value="1"/>
</dbReference>
<feature type="active site" description="Proton donor" evidence="8">
    <location>
        <position position="194"/>
    </location>
</feature>
<feature type="binding site" description="in other chain" evidence="9">
    <location>
        <position position="264"/>
    </location>
    <ligand>
        <name>substrate</name>
        <note>ligand shared between dimeric partners</note>
    </ligand>
</feature>
<organism evidence="13 14">
    <name type="scientific">Propionibacterium ruminifibrarum</name>
    <dbReference type="NCBI Taxonomy" id="1962131"/>
    <lineage>
        <taxon>Bacteria</taxon>
        <taxon>Bacillati</taxon>
        <taxon>Actinomycetota</taxon>
        <taxon>Actinomycetes</taxon>
        <taxon>Propionibacteriales</taxon>
        <taxon>Propionibacteriaceae</taxon>
        <taxon>Propionibacterium</taxon>
    </lineage>
</organism>
<dbReference type="Proteomes" id="UP000265962">
    <property type="component" value="Unassembled WGS sequence"/>
</dbReference>
<comment type="subunit">
    <text evidence="2 7">Homodimer.</text>
</comment>
<dbReference type="PANTHER" id="PTHR11811">
    <property type="entry name" value="6-PHOSPHOGLUCONATE DEHYDROGENASE"/>
    <property type="match status" value="1"/>
</dbReference>
<protein>
    <recommendedName>
        <fullName evidence="7 11">6-phosphogluconate dehydrogenase, decarboxylating</fullName>
        <ecNumber evidence="7 11">1.1.1.44</ecNumber>
    </recommendedName>
</protein>
<dbReference type="OrthoDB" id="9804542at2"/>
<evidence type="ECO:0000313" key="14">
    <source>
        <dbReference type="Proteomes" id="UP000265962"/>
    </source>
</evidence>
<keyword evidence="4 7" id="KW-0560">Oxidoreductase</keyword>
<sequence>MTEQPAKANIGVVGMAVMGSNLARNLAHHGYTVAVYNRSYSKTQALIEDHGSEGHFIPAKTAEEFVQSIQTPRSIILMVKAGGPTDATIETLLPLLSPGDIIMDGGNAYFRDTIRREQEISAKGFHFVGAGISGGEYGALTGPAIMPGGTPESYRIIGPMLEDISAHYEGEPCCAWMGPNGAGHFVKMIHNGIEYSDMQVIGEAYQLLRGAGLTNDECADVFAQWNTGDLSSYLIEITAEVLRAKDPRTGKDLVEIIKDRAQMKGTGTWTVQTALELGVPANGIAEAVFARAESSHDELRAAGRAALQGPDGTVHVDDREAFVEDVRKALWCSKVVSYSQGFDEIRTGGREFGWDIDVAQAASIWRDGCIIRAALLERIRKEYTADPGLVSLMCSTSVAPEMAANQDAWRRVVALAAASGVPAPVFSATLAYYDMARAPRVSAALTQAQRDFFGSHTYERVDEPGHYHIEWTADRSETKID</sequence>
<comment type="catalytic activity">
    <reaction evidence="7 11">
        <text>6-phospho-D-gluconate + NADP(+) = D-ribulose 5-phosphate + CO2 + NADPH</text>
        <dbReference type="Rhea" id="RHEA:10116"/>
        <dbReference type="ChEBI" id="CHEBI:16526"/>
        <dbReference type="ChEBI" id="CHEBI:57783"/>
        <dbReference type="ChEBI" id="CHEBI:58121"/>
        <dbReference type="ChEBI" id="CHEBI:58349"/>
        <dbReference type="ChEBI" id="CHEBI:58759"/>
        <dbReference type="EC" id="1.1.1.44"/>
    </reaction>
</comment>
<dbReference type="FunFam" id="1.10.1040.10:FF:000032">
    <property type="entry name" value="6-phosphogluconate dehydrogenase, decarboxylating"/>
    <property type="match status" value="1"/>
</dbReference>
<dbReference type="PRINTS" id="PR00076">
    <property type="entry name" value="6PGDHDRGNASE"/>
</dbReference>
<dbReference type="GO" id="GO:0019521">
    <property type="term" value="P:D-gluconate metabolic process"/>
    <property type="evidence" value="ECO:0007669"/>
    <property type="project" value="UniProtKB-KW"/>
</dbReference>
<dbReference type="UniPathway" id="UPA00115">
    <property type="reaction ID" value="UER00410"/>
</dbReference>
<reference evidence="14" key="1">
    <citation type="submission" date="2018-02" db="EMBL/GenBank/DDBJ databases">
        <authorList>
            <person name="Hornung B."/>
        </authorList>
    </citation>
    <scope>NUCLEOTIDE SEQUENCE [LARGE SCALE GENOMIC DNA]</scope>
</reference>
<dbReference type="GO" id="GO:0050661">
    <property type="term" value="F:NADP binding"/>
    <property type="evidence" value="ECO:0007669"/>
    <property type="project" value="InterPro"/>
</dbReference>
<dbReference type="EMBL" id="OMOH01000002">
    <property type="protein sequence ID" value="SPF67598.1"/>
    <property type="molecule type" value="Genomic_DNA"/>
</dbReference>
<feature type="binding site" evidence="10">
    <location>
        <begin position="14"/>
        <end position="19"/>
    </location>
    <ligand>
        <name>NADP(+)</name>
        <dbReference type="ChEBI" id="CHEBI:58349"/>
    </ligand>
</feature>
<dbReference type="Pfam" id="PF00393">
    <property type="entry name" value="6PGD"/>
    <property type="match status" value="1"/>
</dbReference>
<feature type="binding site" description="in other chain" evidence="9">
    <location>
        <begin position="133"/>
        <end position="135"/>
    </location>
    <ligand>
        <name>substrate</name>
        <note>ligand shared between dimeric partners</note>
    </ligand>
</feature>